<evidence type="ECO:0000313" key="3">
    <source>
        <dbReference type="EMBL" id="OGF63717.1"/>
    </source>
</evidence>
<dbReference type="InterPro" id="IPR002559">
    <property type="entry name" value="Transposase_11"/>
</dbReference>
<sequence>MKHYSKLSGKIKQQVTIFSNNVTAGEFTKPIRRAIREFIYGIQAEKDIKIASVARSLNEQIALIKVETRLSNNLNKEDYFEKLHDKIIQMASKYIREDTVLAIDPGDVVKKYAKQMEYLYKVRDGSTGNIEPGYPLIHVAAADVSGEVMIPLLMKLYSSIAPGFLSENKEILDAIDFVVKRIGQKGIWTIDRGGDRKKIIEHLLEKNLRFVIRLKGDRHLLAKQEGVDKWDKQDALAIAKQTKCRHYKWIKKKKEGEEIPKKVRVTIGAHEVIFPGCEGKPMTIIVVKGYSKTPMMLLTNVEANYAHDTSCLEKIVDIYLTRWKCDENYRFLKTSYNAEDVRALKYIGIKNTFTLLLAVFYFLCVFLGFKTRLNLLVKEICEKAQRFFEIPEYKWYALSDGVYKILSKTIKPFTAPSSRHPPSTQTILFPKDPYFYAEPL</sequence>
<name>A0A1F5VJS2_9BACT</name>
<gene>
    <name evidence="3" type="ORF">A2Y62_21420</name>
</gene>
<keyword evidence="1" id="KW-0472">Membrane</keyword>
<organism evidence="3 4">
    <name type="scientific">Candidatus Fischerbacteria bacterium RBG_13_37_8</name>
    <dbReference type="NCBI Taxonomy" id="1817863"/>
    <lineage>
        <taxon>Bacteria</taxon>
        <taxon>Candidatus Fischeribacteriota</taxon>
    </lineage>
</organism>
<proteinExistence type="predicted"/>
<dbReference type="GO" id="GO:0003677">
    <property type="term" value="F:DNA binding"/>
    <property type="evidence" value="ECO:0007669"/>
    <property type="project" value="InterPro"/>
</dbReference>
<dbReference type="EMBL" id="MFGW01000153">
    <property type="protein sequence ID" value="OGF63717.1"/>
    <property type="molecule type" value="Genomic_DNA"/>
</dbReference>
<dbReference type="AlphaFoldDB" id="A0A1F5VJS2"/>
<evidence type="ECO:0000313" key="4">
    <source>
        <dbReference type="Proteomes" id="UP000178943"/>
    </source>
</evidence>
<dbReference type="SUPFAM" id="SSF53098">
    <property type="entry name" value="Ribonuclease H-like"/>
    <property type="match status" value="1"/>
</dbReference>
<comment type="caution">
    <text evidence="3">The sequence shown here is derived from an EMBL/GenBank/DDBJ whole genome shotgun (WGS) entry which is preliminary data.</text>
</comment>
<dbReference type="Proteomes" id="UP000178943">
    <property type="component" value="Unassembled WGS sequence"/>
</dbReference>
<evidence type="ECO:0000259" key="2">
    <source>
        <dbReference type="Pfam" id="PF01609"/>
    </source>
</evidence>
<dbReference type="GO" id="GO:0004803">
    <property type="term" value="F:transposase activity"/>
    <property type="evidence" value="ECO:0007669"/>
    <property type="project" value="InterPro"/>
</dbReference>
<feature type="transmembrane region" description="Helical" evidence="1">
    <location>
        <begin position="352"/>
        <end position="369"/>
    </location>
</feature>
<reference evidence="3 4" key="1">
    <citation type="journal article" date="2016" name="Nat. Commun.">
        <title>Thousands of microbial genomes shed light on interconnected biogeochemical processes in an aquifer system.</title>
        <authorList>
            <person name="Anantharaman K."/>
            <person name="Brown C.T."/>
            <person name="Hug L.A."/>
            <person name="Sharon I."/>
            <person name="Castelle C.J."/>
            <person name="Probst A.J."/>
            <person name="Thomas B.C."/>
            <person name="Singh A."/>
            <person name="Wilkins M.J."/>
            <person name="Karaoz U."/>
            <person name="Brodie E.L."/>
            <person name="Williams K.H."/>
            <person name="Hubbard S.S."/>
            <person name="Banfield J.F."/>
        </authorList>
    </citation>
    <scope>NUCLEOTIDE SEQUENCE [LARGE SCALE GENOMIC DNA]</scope>
</reference>
<keyword evidence="1" id="KW-1133">Transmembrane helix</keyword>
<protein>
    <recommendedName>
        <fullName evidence="2">Transposase IS4-like domain-containing protein</fullName>
    </recommendedName>
</protein>
<keyword evidence="1" id="KW-0812">Transmembrane</keyword>
<evidence type="ECO:0000256" key="1">
    <source>
        <dbReference type="SAM" id="Phobius"/>
    </source>
</evidence>
<feature type="domain" description="Transposase IS4-like" evidence="2">
    <location>
        <begin position="171"/>
        <end position="359"/>
    </location>
</feature>
<dbReference type="Gene3D" id="3.90.350.10">
    <property type="entry name" value="Transposase Inhibitor Protein From Tn5, Chain A, domain 1"/>
    <property type="match status" value="1"/>
</dbReference>
<dbReference type="GO" id="GO:0006313">
    <property type="term" value="P:DNA transposition"/>
    <property type="evidence" value="ECO:0007669"/>
    <property type="project" value="InterPro"/>
</dbReference>
<dbReference type="Pfam" id="PF01609">
    <property type="entry name" value="DDE_Tnp_1"/>
    <property type="match status" value="1"/>
</dbReference>
<accession>A0A1F5VJS2</accession>
<dbReference type="InterPro" id="IPR012337">
    <property type="entry name" value="RNaseH-like_sf"/>
</dbReference>